<evidence type="ECO:0000256" key="2">
    <source>
        <dbReference type="PROSITE-ProRule" id="PRU00335"/>
    </source>
</evidence>
<reference evidence="4 5" key="1">
    <citation type="submission" date="2009-05" db="EMBL/GenBank/DDBJ databases">
        <authorList>
            <person name="Setubal J.C."/>
            <person name="Boyle S."/>
            <person name="Crasta O.R."/>
            <person name="Gillespie J.J."/>
            <person name="Kenyon R.W."/>
            <person name="Lu J."/>
            <person name="Mane S."/>
            <person name="Nagrani S."/>
            <person name="Shallom J.M."/>
            <person name="Shallom S."/>
            <person name="Shukla M."/>
            <person name="Snyder E.E."/>
            <person name="Sobral B.W."/>
            <person name="Wattam A.R."/>
            <person name="Will R."/>
            <person name="Williams K."/>
            <person name="Yoo H."/>
            <person name="Munk C."/>
            <person name="Tapia R."/>
            <person name="Green L."/>
            <person name="Rogers Y."/>
            <person name="Detter J.C."/>
            <person name="Bruce D."/>
            <person name="Brettin T.S."/>
            <person name="Tsolis R."/>
        </authorList>
    </citation>
    <scope>NUCLEOTIDE SEQUENCE [LARGE SCALE GENOMIC DNA]</scope>
    <source>
        <strain evidence="4 5">LMG 3301</strain>
    </source>
</reference>
<dbReference type="Proteomes" id="UP000004386">
    <property type="component" value="Unassembled WGS sequence"/>
</dbReference>
<evidence type="ECO:0000313" key="5">
    <source>
        <dbReference type="Proteomes" id="UP000004386"/>
    </source>
</evidence>
<evidence type="ECO:0000259" key="3">
    <source>
        <dbReference type="PROSITE" id="PS50977"/>
    </source>
</evidence>
<proteinExistence type="predicted"/>
<dbReference type="Gene3D" id="1.10.357.10">
    <property type="entry name" value="Tetracycline Repressor, domain 2"/>
    <property type="match status" value="1"/>
</dbReference>
<accession>C4WJ52</accession>
<feature type="DNA-binding region" description="H-T-H motif" evidence="2">
    <location>
        <begin position="29"/>
        <end position="48"/>
    </location>
</feature>
<dbReference type="GO" id="GO:0003677">
    <property type="term" value="F:DNA binding"/>
    <property type="evidence" value="ECO:0007669"/>
    <property type="project" value="UniProtKB-UniRule"/>
</dbReference>
<dbReference type="InterPro" id="IPR001647">
    <property type="entry name" value="HTH_TetR"/>
</dbReference>
<evidence type="ECO:0000256" key="1">
    <source>
        <dbReference type="ARBA" id="ARBA00023125"/>
    </source>
</evidence>
<name>C4WJ52_9HYPH</name>
<dbReference type="InterPro" id="IPR009057">
    <property type="entry name" value="Homeodomain-like_sf"/>
</dbReference>
<organism evidence="4 5">
    <name type="scientific">Brucella intermedia LMG 3301</name>
    <dbReference type="NCBI Taxonomy" id="641118"/>
    <lineage>
        <taxon>Bacteria</taxon>
        <taxon>Pseudomonadati</taxon>
        <taxon>Pseudomonadota</taxon>
        <taxon>Alphaproteobacteria</taxon>
        <taxon>Hyphomicrobiales</taxon>
        <taxon>Brucellaceae</taxon>
        <taxon>Brucella/Ochrobactrum group</taxon>
        <taxon>Brucella</taxon>
    </lineage>
</organism>
<keyword evidence="1 2" id="KW-0238">DNA-binding</keyword>
<dbReference type="AlphaFoldDB" id="C4WJ52"/>
<sequence length="198" mass="20766">MARTKSVPDEAVLDRLLAVVAKAGPDGLTFARAAKAAGLSAATLVQRYGNSQSMLEAVLLRAWDKLDAATRAADEDAEPGPQGAIDLLMALMPSDAAEYNATDGLLLLREDIRNPVLRGAGRSMGRLSGRCARATSFQRCGKSRTSRLADGQHLAGRPYLVGFHALRASGDRNPPCPHGVAGGGDTFLNSVVRSCPAL</sequence>
<dbReference type="EMBL" id="ACQA01000001">
    <property type="protein sequence ID" value="EEQ96760.1"/>
    <property type="molecule type" value="Genomic_DNA"/>
</dbReference>
<dbReference type="SUPFAM" id="SSF46689">
    <property type="entry name" value="Homeodomain-like"/>
    <property type="match status" value="1"/>
</dbReference>
<comment type="caution">
    <text evidence="4">The sequence shown here is derived from an EMBL/GenBank/DDBJ whole genome shotgun (WGS) entry which is preliminary data.</text>
</comment>
<protein>
    <submittedName>
        <fullName evidence="4">AcrR</fullName>
    </submittedName>
</protein>
<dbReference type="HOGENOM" id="CLU_1376934_0_0_5"/>
<gene>
    <name evidence="4" type="ORF">OINT_1002221</name>
</gene>
<feature type="domain" description="HTH tetR-type" evidence="3">
    <location>
        <begin position="6"/>
        <end position="66"/>
    </location>
</feature>
<evidence type="ECO:0000313" key="4">
    <source>
        <dbReference type="EMBL" id="EEQ96760.1"/>
    </source>
</evidence>
<dbReference type="PROSITE" id="PS50977">
    <property type="entry name" value="HTH_TETR_2"/>
    <property type="match status" value="1"/>
</dbReference>